<evidence type="ECO:0000256" key="1">
    <source>
        <dbReference type="SAM" id="Phobius"/>
    </source>
</evidence>
<comment type="caution">
    <text evidence="3">The sequence shown here is derived from an EMBL/GenBank/DDBJ whole genome shotgun (WGS) entry which is preliminary data.</text>
</comment>
<gene>
    <name evidence="3" type="primary">spoIID</name>
    <name evidence="3" type="ORF">GCM10010954_21000</name>
</gene>
<evidence type="ECO:0000313" key="3">
    <source>
        <dbReference type="EMBL" id="GGF21977.1"/>
    </source>
</evidence>
<dbReference type="Proteomes" id="UP000660110">
    <property type="component" value="Unassembled WGS sequence"/>
</dbReference>
<feature type="domain" description="Sporulation stage II protein D amidase enhancer LytB N-terminal" evidence="2">
    <location>
        <begin position="67"/>
        <end position="168"/>
    </location>
</feature>
<dbReference type="AlphaFoldDB" id="A0A917B723"/>
<dbReference type="PANTHER" id="PTHR30032">
    <property type="entry name" value="N-ACETYLMURAMOYL-L-ALANINE AMIDASE-RELATED"/>
    <property type="match status" value="1"/>
</dbReference>
<dbReference type="Pfam" id="PF08486">
    <property type="entry name" value="SpoIID"/>
    <property type="match status" value="1"/>
</dbReference>
<dbReference type="RefSeq" id="WP_188377434.1">
    <property type="nucleotide sequence ID" value="NZ_BMEL01000002.1"/>
</dbReference>
<reference evidence="3" key="1">
    <citation type="journal article" date="2014" name="Int. J. Syst. Evol. Microbiol.">
        <title>Complete genome sequence of Corynebacterium casei LMG S-19264T (=DSM 44701T), isolated from a smear-ripened cheese.</title>
        <authorList>
            <consortium name="US DOE Joint Genome Institute (JGI-PGF)"/>
            <person name="Walter F."/>
            <person name="Albersmeier A."/>
            <person name="Kalinowski J."/>
            <person name="Ruckert C."/>
        </authorList>
    </citation>
    <scope>NUCLEOTIDE SEQUENCE</scope>
    <source>
        <strain evidence="3">CGMCC 1.12153</strain>
    </source>
</reference>
<dbReference type="InterPro" id="IPR013693">
    <property type="entry name" value="SpoIID/LytB_N"/>
</dbReference>
<dbReference type="NCBIfam" id="TIGR02870">
    <property type="entry name" value="spore_II_D"/>
    <property type="match status" value="1"/>
</dbReference>
<dbReference type="InterPro" id="IPR051922">
    <property type="entry name" value="Bact_Sporulation_Assoc"/>
</dbReference>
<evidence type="ECO:0000313" key="4">
    <source>
        <dbReference type="Proteomes" id="UP000660110"/>
    </source>
</evidence>
<accession>A0A917B723</accession>
<evidence type="ECO:0000259" key="2">
    <source>
        <dbReference type="Pfam" id="PF08486"/>
    </source>
</evidence>
<proteinExistence type="predicted"/>
<dbReference type="PANTHER" id="PTHR30032:SF4">
    <property type="entry name" value="AMIDASE ENHANCER"/>
    <property type="match status" value="1"/>
</dbReference>
<organism evidence="3 4">
    <name type="scientific">Halobacillus andaensis</name>
    <dbReference type="NCBI Taxonomy" id="1176239"/>
    <lineage>
        <taxon>Bacteria</taxon>
        <taxon>Bacillati</taxon>
        <taxon>Bacillota</taxon>
        <taxon>Bacilli</taxon>
        <taxon>Bacillales</taxon>
        <taxon>Bacillaceae</taxon>
        <taxon>Halobacillus</taxon>
    </lineage>
</organism>
<keyword evidence="1" id="KW-0472">Membrane</keyword>
<keyword evidence="1" id="KW-0812">Transmembrane</keyword>
<name>A0A917B723_HALAA</name>
<dbReference type="EMBL" id="BMEL01000002">
    <property type="protein sequence ID" value="GGF21977.1"/>
    <property type="molecule type" value="Genomic_DNA"/>
</dbReference>
<reference evidence="3" key="2">
    <citation type="submission" date="2020-09" db="EMBL/GenBank/DDBJ databases">
        <authorList>
            <person name="Sun Q."/>
            <person name="Zhou Y."/>
        </authorList>
    </citation>
    <scope>NUCLEOTIDE SEQUENCE</scope>
    <source>
        <strain evidence="3">CGMCC 1.12153</strain>
    </source>
</reference>
<keyword evidence="1" id="KW-1133">Transmembrane helix</keyword>
<protein>
    <submittedName>
        <fullName evidence="3">Stage II sporulation protein D</fullName>
    </submittedName>
</protein>
<dbReference type="InterPro" id="IPR013486">
    <property type="entry name" value="SpoIID/LytB"/>
</dbReference>
<feature type="transmembrane region" description="Helical" evidence="1">
    <location>
        <begin position="7"/>
        <end position="31"/>
    </location>
</feature>
<sequence length="336" mass="37668">MNRKHRIGIITMISMFMGILLIPALIVAPFIGKNDTSTVQETTTNETSTVDIPASLSPFSINVMRSTSEKVEEVPLEDYVARVVASEMPANFELEALKAQALAARTYITQQLTDGEPYSEQADVTDTTQHQVYKNDDELREQWKEQYTNNMSRINQAVKETAGEIITYEEEPITAAFFSTSNGYTENSEDYWDNEIPYLKSVESPWDQDSPKFFDQKVVPVSEIEAALNVKIANGLENINLAKTPGGRVAELSVGEQKFTGREIREKLNLQSSDFTIEQKEDHIIFTTRGYGHGVGMSQYGANGMAEAGKTYKEIIQHYYQNTEITPVTKQTASIS</sequence>
<keyword evidence="4" id="KW-1185">Reference proteome</keyword>
<dbReference type="InterPro" id="IPR014225">
    <property type="entry name" value="Spore_II_D_firmicutes"/>
</dbReference>
<dbReference type="GO" id="GO:0030435">
    <property type="term" value="P:sporulation resulting in formation of a cellular spore"/>
    <property type="evidence" value="ECO:0007669"/>
    <property type="project" value="InterPro"/>
</dbReference>
<dbReference type="GO" id="GO:0030288">
    <property type="term" value="C:outer membrane-bounded periplasmic space"/>
    <property type="evidence" value="ECO:0007669"/>
    <property type="project" value="TreeGrafter"/>
</dbReference>
<dbReference type="NCBIfam" id="TIGR02669">
    <property type="entry name" value="SpoIID_LytB"/>
    <property type="match status" value="1"/>
</dbReference>